<dbReference type="PANTHER" id="PTHR24148:SF82">
    <property type="entry name" value="HETEROKARYON INCOMPATIBILITY DOMAIN-CONTAINING PROTEIN"/>
    <property type="match status" value="1"/>
</dbReference>
<evidence type="ECO:0000313" key="2">
    <source>
        <dbReference type="EMBL" id="KAK3047656.1"/>
    </source>
</evidence>
<comment type="caution">
    <text evidence="2">The sequence shown here is derived from an EMBL/GenBank/DDBJ whole genome shotgun (WGS) entry which is preliminary data.</text>
</comment>
<organism evidence="2 3">
    <name type="scientific">Extremus antarcticus</name>
    <dbReference type="NCBI Taxonomy" id="702011"/>
    <lineage>
        <taxon>Eukaryota</taxon>
        <taxon>Fungi</taxon>
        <taxon>Dikarya</taxon>
        <taxon>Ascomycota</taxon>
        <taxon>Pezizomycotina</taxon>
        <taxon>Dothideomycetes</taxon>
        <taxon>Dothideomycetidae</taxon>
        <taxon>Mycosphaerellales</taxon>
        <taxon>Extremaceae</taxon>
        <taxon>Extremus</taxon>
    </lineage>
</organism>
<dbReference type="Proteomes" id="UP001271007">
    <property type="component" value="Unassembled WGS sequence"/>
</dbReference>
<protein>
    <recommendedName>
        <fullName evidence="1">Heterokaryon incompatibility domain-containing protein</fullName>
    </recommendedName>
</protein>
<gene>
    <name evidence="2" type="ORF">LTR09_010914</name>
</gene>
<evidence type="ECO:0000259" key="1">
    <source>
        <dbReference type="Pfam" id="PF06985"/>
    </source>
</evidence>
<dbReference type="PANTHER" id="PTHR24148">
    <property type="entry name" value="ANKYRIN REPEAT DOMAIN-CONTAINING PROTEIN 39 HOMOLOG-RELATED"/>
    <property type="match status" value="1"/>
</dbReference>
<name>A0AAJ0DCT0_9PEZI</name>
<feature type="domain" description="Heterokaryon incompatibility" evidence="1">
    <location>
        <begin position="61"/>
        <end position="226"/>
    </location>
</feature>
<dbReference type="InterPro" id="IPR052895">
    <property type="entry name" value="HetReg/Transcr_Mod"/>
</dbReference>
<reference evidence="2" key="1">
    <citation type="submission" date="2023-04" db="EMBL/GenBank/DDBJ databases">
        <title>Black Yeasts Isolated from many extreme environments.</title>
        <authorList>
            <person name="Coleine C."/>
            <person name="Stajich J.E."/>
            <person name="Selbmann L."/>
        </authorList>
    </citation>
    <scope>NUCLEOTIDE SEQUENCE</scope>
    <source>
        <strain evidence="2">CCFEE 5312</strain>
    </source>
</reference>
<evidence type="ECO:0000313" key="3">
    <source>
        <dbReference type="Proteomes" id="UP001271007"/>
    </source>
</evidence>
<dbReference type="AlphaFoldDB" id="A0AAJ0DCT0"/>
<sequence length="394" mass="44795">MPHPILSAVFAKYFTPDLYAPLSRKRKQIRVLDLYPAQEPEDPLKGALRRVRLRDEEVGAYETISYVWGDPHIRGSISLNKRLHSIPLTAAEALRRMRYTDRRRTLWIDSVCINQADMLERERQVAMMGQVFSHGQGNLIYLGAGSEDLYRGLDDIHKIYDEMMEDTIEFEDIEATRLPNNDPDHSLLSSNSKTYTTSRIRCLDDYSYIEELFDLPWFSRVWVIQEAALSRDNTCIVGPATIPLQTLSRAATWMDVKINHPPGSLIDSQGKVTLAHHFDLIEGSYGKRCENRDIYPPASWLLTLVKQLDCSDDRDRVFSILGLLRQAAPQCLLTPNYTKPVRDVLRNATLYVLSEASDFVSNLGKHQHTVTTGSRERSVPVMGSKLADSLVVTG</sequence>
<dbReference type="Pfam" id="PF06985">
    <property type="entry name" value="HET"/>
    <property type="match status" value="1"/>
</dbReference>
<keyword evidence="3" id="KW-1185">Reference proteome</keyword>
<proteinExistence type="predicted"/>
<accession>A0AAJ0DCT0</accession>
<dbReference type="InterPro" id="IPR010730">
    <property type="entry name" value="HET"/>
</dbReference>
<dbReference type="EMBL" id="JAWDJX010000058">
    <property type="protein sequence ID" value="KAK3047656.1"/>
    <property type="molecule type" value="Genomic_DNA"/>
</dbReference>